<proteinExistence type="predicted"/>
<keyword evidence="3" id="KW-1185">Reference proteome</keyword>
<name>A0A851HNX3_9GAMM</name>
<dbReference type="AlphaFoldDB" id="A0A851HNX3"/>
<feature type="compositionally biased region" description="Basic and acidic residues" evidence="1">
    <location>
        <begin position="35"/>
        <end position="45"/>
    </location>
</feature>
<evidence type="ECO:0000313" key="2">
    <source>
        <dbReference type="EMBL" id="NWN90587.1"/>
    </source>
</evidence>
<feature type="region of interest" description="Disordered" evidence="1">
    <location>
        <begin position="24"/>
        <end position="45"/>
    </location>
</feature>
<reference evidence="2 3" key="1">
    <citation type="submission" date="2020-03" db="EMBL/GenBank/DDBJ databases">
        <title>Metagenomic, metatranscriptomic, and metabolomic analyses revealed the key microbes and metabolic features during the fermentation of ganjang, Korean traditional soy sauce.</title>
        <authorList>
            <person name="Chun B.H."/>
            <person name="Jeon C.O."/>
        </authorList>
    </citation>
    <scope>NUCLEOTIDE SEQUENCE [LARGE SCALE GENOMIC DNA]</scope>
    <source>
        <strain evidence="2 3">KG14</strain>
    </source>
</reference>
<protein>
    <submittedName>
        <fullName evidence="2">Uncharacterized protein</fullName>
    </submittedName>
</protein>
<comment type="caution">
    <text evidence="2">The sequence shown here is derived from an EMBL/GenBank/DDBJ whole genome shotgun (WGS) entry which is preliminary data.</text>
</comment>
<dbReference type="Proteomes" id="UP000536442">
    <property type="component" value="Unassembled WGS sequence"/>
</dbReference>
<evidence type="ECO:0000256" key="1">
    <source>
        <dbReference type="SAM" id="MobiDB-lite"/>
    </source>
</evidence>
<evidence type="ECO:0000313" key="3">
    <source>
        <dbReference type="Proteomes" id="UP000536442"/>
    </source>
</evidence>
<organism evidence="2 3">
    <name type="scientific">Marinobacter adhaerens</name>
    <dbReference type="NCBI Taxonomy" id="1033846"/>
    <lineage>
        <taxon>Bacteria</taxon>
        <taxon>Pseudomonadati</taxon>
        <taxon>Pseudomonadota</taxon>
        <taxon>Gammaproteobacteria</taxon>
        <taxon>Pseudomonadales</taxon>
        <taxon>Marinobacteraceae</taxon>
        <taxon>Marinobacter</taxon>
    </lineage>
</organism>
<gene>
    <name evidence="2" type="ORF">HLV39_03605</name>
</gene>
<accession>A0A851HNX3</accession>
<sequence>MPSIDTNERYVATPAGSVYVKRWAPATGSTASDQSTKKYHGEKAE</sequence>
<dbReference type="EMBL" id="JABEVQ010000002">
    <property type="protein sequence ID" value="NWN90587.1"/>
    <property type="molecule type" value="Genomic_DNA"/>
</dbReference>